<keyword evidence="5" id="KW-1185">Reference proteome</keyword>
<keyword evidence="1 2" id="KW-0808">Transferase</keyword>
<dbReference type="Pfam" id="PF00682">
    <property type="entry name" value="HMGL-like"/>
    <property type="match status" value="1"/>
</dbReference>
<dbReference type="PANTHER" id="PTHR42880">
    <property type="entry name" value="HOMOCITRATE SYNTHASE"/>
    <property type="match status" value="1"/>
</dbReference>
<organism evidence="4 5">
    <name type="scientific">Clostridium polyendosporum</name>
    <dbReference type="NCBI Taxonomy" id="69208"/>
    <lineage>
        <taxon>Bacteria</taxon>
        <taxon>Bacillati</taxon>
        <taxon>Bacillota</taxon>
        <taxon>Clostridia</taxon>
        <taxon>Eubacteriales</taxon>
        <taxon>Clostridiaceae</taxon>
        <taxon>Clostridium</taxon>
    </lineage>
</organism>
<dbReference type="PROSITE" id="PS00816">
    <property type="entry name" value="AIPM_HOMOCIT_SYNTH_2"/>
    <property type="match status" value="1"/>
</dbReference>
<evidence type="ECO:0000313" key="5">
    <source>
        <dbReference type="Proteomes" id="UP000679179"/>
    </source>
</evidence>
<comment type="similarity">
    <text evidence="2">Belongs to the alpha-IPM synthase/homocitrate synthase family.</text>
</comment>
<dbReference type="PROSITE" id="PS00815">
    <property type="entry name" value="AIPM_HOMOCIT_SYNTH_1"/>
    <property type="match status" value="1"/>
</dbReference>
<sequence length="272" mass="29745">MEVKIVDTTLRDGEQKAGIALGFWDKVEIAKLLSSLGVYQIEAGIPAMGGDEKKSIEKIASLGLASKISAWNRMSKEDISHSLDCNVDIVHISVPASDIQIYSKLRRNRVWVKDNMIRAVYFAKEKGAEVVIGLEDASRASFSFLEELCGDAVKLGVNRVRYADTVGIEIPTKIQSKIARLRKSTGVDIEIHCHNDFGMAVANSFTAYEAGAAFVDCTIGGIGERAGNCDYNGFCKASGELFGMFPLGSIDKVQEVEAQIKKIIFSNNERIQ</sequence>
<dbReference type="InterPro" id="IPR013785">
    <property type="entry name" value="Aldolase_TIM"/>
</dbReference>
<dbReference type="EMBL" id="BOPZ01000004">
    <property type="protein sequence ID" value="GIM28018.1"/>
    <property type="molecule type" value="Genomic_DNA"/>
</dbReference>
<dbReference type="PANTHER" id="PTHR42880:SF1">
    <property type="entry name" value="ISOPROPYLMALATE_HOMOCITRATE_CITRAMALATE SYNTHASE FAMILY PROTEIN"/>
    <property type="match status" value="1"/>
</dbReference>
<dbReference type="RefSeq" id="WP_212902762.1">
    <property type="nucleotide sequence ID" value="NZ_BOPZ01000004.1"/>
</dbReference>
<reference evidence="4" key="1">
    <citation type="submission" date="2021-03" db="EMBL/GenBank/DDBJ databases">
        <title>Taxonomic study of Clostridium polyendosporum from meadow-gley soil under rice.</title>
        <authorList>
            <person name="Kobayashi H."/>
            <person name="Tanizawa Y."/>
            <person name="Yagura M."/>
        </authorList>
    </citation>
    <scope>NUCLEOTIDE SEQUENCE</scope>
    <source>
        <strain evidence="4">JCM 30710</strain>
    </source>
</reference>
<evidence type="ECO:0000313" key="4">
    <source>
        <dbReference type="EMBL" id="GIM28018.1"/>
    </source>
</evidence>
<comment type="caution">
    <text evidence="4">The sequence shown here is derived from an EMBL/GenBank/DDBJ whole genome shotgun (WGS) entry which is preliminary data.</text>
</comment>
<accession>A0A919RYQ7</accession>
<evidence type="ECO:0000259" key="3">
    <source>
        <dbReference type="PROSITE" id="PS50991"/>
    </source>
</evidence>
<dbReference type="GO" id="GO:0046912">
    <property type="term" value="F:acyltransferase activity, acyl groups converted into alkyl on transfer"/>
    <property type="evidence" value="ECO:0007669"/>
    <property type="project" value="InterPro"/>
</dbReference>
<dbReference type="SUPFAM" id="SSF51569">
    <property type="entry name" value="Aldolase"/>
    <property type="match status" value="1"/>
</dbReference>
<name>A0A919RYQ7_9CLOT</name>
<proteinExistence type="inferred from homology"/>
<dbReference type="InterPro" id="IPR000891">
    <property type="entry name" value="PYR_CT"/>
</dbReference>
<dbReference type="Proteomes" id="UP000679179">
    <property type="component" value="Unassembled WGS sequence"/>
</dbReference>
<gene>
    <name evidence="4" type="primary">nifV_1</name>
    <name evidence="4" type="ORF">CPJCM30710_06840</name>
</gene>
<feature type="domain" description="Pyruvate carboxyltransferase" evidence="3">
    <location>
        <begin position="3"/>
        <end position="254"/>
    </location>
</feature>
<dbReference type="PROSITE" id="PS50991">
    <property type="entry name" value="PYR_CT"/>
    <property type="match status" value="1"/>
</dbReference>
<evidence type="ECO:0000256" key="2">
    <source>
        <dbReference type="RuleBase" id="RU003523"/>
    </source>
</evidence>
<dbReference type="Gene3D" id="3.20.20.70">
    <property type="entry name" value="Aldolase class I"/>
    <property type="match status" value="1"/>
</dbReference>
<dbReference type="AlphaFoldDB" id="A0A919RYQ7"/>
<dbReference type="GO" id="GO:0019752">
    <property type="term" value="P:carboxylic acid metabolic process"/>
    <property type="evidence" value="ECO:0007669"/>
    <property type="project" value="InterPro"/>
</dbReference>
<evidence type="ECO:0000256" key="1">
    <source>
        <dbReference type="ARBA" id="ARBA00022679"/>
    </source>
</evidence>
<dbReference type="InterPro" id="IPR002034">
    <property type="entry name" value="AIPM/Hcit_synth_CS"/>
</dbReference>
<protein>
    <submittedName>
        <fullName evidence="4">Homocitrate synthase</fullName>
    </submittedName>
</protein>